<dbReference type="EMBL" id="BMQO01000001">
    <property type="protein sequence ID" value="GGS13898.1"/>
    <property type="molecule type" value="Genomic_DNA"/>
</dbReference>
<keyword evidence="1" id="KW-0732">Signal</keyword>
<dbReference type="PROSITE" id="PS51257">
    <property type="entry name" value="PROKAR_LIPOPROTEIN"/>
    <property type="match status" value="1"/>
</dbReference>
<dbReference type="Proteomes" id="UP000620633">
    <property type="component" value="Unassembled WGS sequence"/>
</dbReference>
<evidence type="ECO:0000313" key="2">
    <source>
        <dbReference type="EMBL" id="GGS13898.1"/>
    </source>
</evidence>
<feature type="signal peptide" evidence="1">
    <location>
        <begin position="1"/>
        <end position="32"/>
    </location>
</feature>
<feature type="chain" id="PRO_5047045344" evidence="1">
    <location>
        <begin position="33"/>
        <end position="158"/>
    </location>
</feature>
<evidence type="ECO:0000256" key="1">
    <source>
        <dbReference type="SAM" id="SignalP"/>
    </source>
</evidence>
<sequence>MRTLRPMRRHPAPLTLTAALLLPLALSSCAFGAYFPPTTPLERQISGVYEGVGIGPTGRVPYRLTLGLVERDARTSGSLVNLESRRVYAGSGTFKRLADGTELTLKLYENGTHRANLHLVRHDTGSTVTLDGHLRTVLLGREALGYTLQLRPIPPAQP</sequence>
<proteinExistence type="predicted"/>
<accession>A0ABQ2SCZ3</accession>
<evidence type="ECO:0000313" key="3">
    <source>
        <dbReference type="Proteomes" id="UP000620633"/>
    </source>
</evidence>
<protein>
    <submittedName>
        <fullName evidence="2">Uncharacterized protein</fullName>
    </submittedName>
</protein>
<name>A0ABQ2SCZ3_9DEIO</name>
<reference evidence="3" key="1">
    <citation type="journal article" date="2019" name="Int. J. Syst. Evol. Microbiol.">
        <title>The Global Catalogue of Microorganisms (GCM) 10K type strain sequencing project: providing services to taxonomists for standard genome sequencing and annotation.</title>
        <authorList>
            <consortium name="The Broad Institute Genomics Platform"/>
            <consortium name="The Broad Institute Genome Sequencing Center for Infectious Disease"/>
            <person name="Wu L."/>
            <person name="Ma J."/>
        </authorList>
    </citation>
    <scope>NUCLEOTIDE SEQUENCE [LARGE SCALE GENOMIC DNA]</scope>
    <source>
        <strain evidence="3">JCM 31406</strain>
    </source>
</reference>
<keyword evidence="3" id="KW-1185">Reference proteome</keyword>
<comment type="caution">
    <text evidence="2">The sequence shown here is derived from an EMBL/GenBank/DDBJ whole genome shotgun (WGS) entry which is preliminary data.</text>
</comment>
<organism evidence="2 3">
    <name type="scientific">Deinococcus knuensis</name>
    <dbReference type="NCBI Taxonomy" id="1837380"/>
    <lineage>
        <taxon>Bacteria</taxon>
        <taxon>Thermotogati</taxon>
        <taxon>Deinococcota</taxon>
        <taxon>Deinococci</taxon>
        <taxon>Deinococcales</taxon>
        <taxon>Deinococcaceae</taxon>
        <taxon>Deinococcus</taxon>
    </lineage>
</organism>
<gene>
    <name evidence="2" type="ORF">GCM10008961_01390</name>
</gene>